<evidence type="ECO:0000256" key="4">
    <source>
        <dbReference type="ARBA" id="ARBA00022737"/>
    </source>
</evidence>
<evidence type="ECO:0000256" key="11">
    <source>
        <dbReference type="SAM" id="MobiDB-lite"/>
    </source>
</evidence>
<keyword evidence="12" id="KW-1133">Transmembrane helix</keyword>
<dbReference type="InterPro" id="IPR005543">
    <property type="entry name" value="PASTA_dom"/>
</dbReference>
<dbReference type="Proteomes" id="UP001266099">
    <property type="component" value="Unassembled WGS sequence"/>
</dbReference>
<protein>
    <recommendedName>
        <fullName evidence="1">non-specific serine/threonine protein kinase</fullName>
        <ecNumber evidence="1">2.7.11.1</ecNumber>
    </recommendedName>
</protein>
<dbReference type="InterPro" id="IPR017441">
    <property type="entry name" value="Protein_kinase_ATP_BS"/>
</dbReference>
<evidence type="ECO:0000256" key="7">
    <source>
        <dbReference type="ARBA" id="ARBA00022840"/>
    </source>
</evidence>
<dbReference type="PROSITE" id="PS50011">
    <property type="entry name" value="PROTEIN_KINASE_DOM"/>
    <property type="match status" value="1"/>
</dbReference>
<dbReference type="RefSeq" id="WP_309956295.1">
    <property type="nucleotide sequence ID" value="NZ_JAVDUJ010000001.1"/>
</dbReference>
<dbReference type="InterPro" id="IPR008271">
    <property type="entry name" value="Ser/Thr_kinase_AS"/>
</dbReference>
<dbReference type="SMART" id="SM00220">
    <property type="entry name" value="S_TKc"/>
    <property type="match status" value="1"/>
</dbReference>
<keyword evidence="3 15" id="KW-0808">Transferase</keyword>
<dbReference type="InterPro" id="IPR000719">
    <property type="entry name" value="Prot_kinase_dom"/>
</dbReference>
<keyword evidence="6 15" id="KW-0418">Kinase</keyword>
<evidence type="ECO:0000259" key="14">
    <source>
        <dbReference type="PROSITE" id="PS51178"/>
    </source>
</evidence>
<feature type="domain" description="PASTA" evidence="14">
    <location>
        <begin position="390"/>
        <end position="457"/>
    </location>
</feature>
<evidence type="ECO:0000256" key="10">
    <source>
        <dbReference type="PROSITE-ProRule" id="PRU10141"/>
    </source>
</evidence>
<dbReference type="SUPFAM" id="SSF56112">
    <property type="entry name" value="Protein kinase-like (PK-like)"/>
    <property type="match status" value="1"/>
</dbReference>
<dbReference type="Gene3D" id="1.10.510.10">
    <property type="entry name" value="Transferase(Phosphotransferase) domain 1"/>
    <property type="match status" value="1"/>
</dbReference>
<dbReference type="GO" id="GO:0004674">
    <property type="term" value="F:protein serine/threonine kinase activity"/>
    <property type="evidence" value="ECO:0007669"/>
    <property type="project" value="UniProtKB-EC"/>
</dbReference>
<evidence type="ECO:0000256" key="12">
    <source>
        <dbReference type="SAM" id="Phobius"/>
    </source>
</evidence>
<evidence type="ECO:0000313" key="15">
    <source>
        <dbReference type="EMBL" id="MDR6939544.1"/>
    </source>
</evidence>
<dbReference type="PROSITE" id="PS00107">
    <property type="entry name" value="PROTEIN_KINASE_ATP"/>
    <property type="match status" value="1"/>
</dbReference>
<feature type="domain" description="PASTA" evidence="14">
    <location>
        <begin position="458"/>
        <end position="527"/>
    </location>
</feature>
<evidence type="ECO:0000256" key="8">
    <source>
        <dbReference type="ARBA" id="ARBA00047899"/>
    </source>
</evidence>
<dbReference type="Pfam" id="PF03793">
    <property type="entry name" value="PASTA"/>
    <property type="match status" value="3"/>
</dbReference>
<dbReference type="PANTHER" id="PTHR43289:SF6">
    <property type="entry name" value="SERINE_THREONINE-PROTEIN KINASE NEKL-3"/>
    <property type="match status" value="1"/>
</dbReference>
<accession>A0ABU1T2M0</accession>
<feature type="region of interest" description="Disordered" evidence="11">
    <location>
        <begin position="588"/>
        <end position="643"/>
    </location>
</feature>
<feature type="domain" description="PASTA" evidence="14">
    <location>
        <begin position="528"/>
        <end position="590"/>
    </location>
</feature>
<evidence type="ECO:0000256" key="2">
    <source>
        <dbReference type="ARBA" id="ARBA00022527"/>
    </source>
</evidence>
<comment type="catalytic activity">
    <reaction evidence="8">
        <text>L-threonyl-[protein] + ATP = O-phospho-L-threonyl-[protein] + ADP + H(+)</text>
        <dbReference type="Rhea" id="RHEA:46608"/>
        <dbReference type="Rhea" id="RHEA-COMP:11060"/>
        <dbReference type="Rhea" id="RHEA-COMP:11605"/>
        <dbReference type="ChEBI" id="CHEBI:15378"/>
        <dbReference type="ChEBI" id="CHEBI:30013"/>
        <dbReference type="ChEBI" id="CHEBI:30616"/>
        <dbReference type="ChEBI" id="CHEBI:61977"/>
        <dbReference type="ChEBI" id="CHEBI:456216"/>
        <dbReference type="EC" id="2.7.11.1"/>
    </reaction>
</comment>
<keyword evidence="16" id="KW-1185">Reference proteome</keyword>
<feature type="domain" description="Protein kinase" evidence="13">
    <location>
        <begin position="12"/>
        <end position="280"/>
    </location>
</feature>
<evidence type="ECO:0000313" key="16">
    <source>
        <dbReference type="Proteomes" id="UP001266099"/>
    </source>
</evidence>
<dbReference type="CDD" id="cd06577">
    <property type="entry name" value="PASTA_pknB"/>
    <property type="match status" value="3"/>
</dbReference>
<proteinExistence type="predicted"/>
<feature type="transmembrane region" description="Helical" evidence="12">
    <location>
        <begin position="361"/>
        <end position="383"/>
    </location>
</feature>
<keyword evidence="2" id="KW-0723">Serine/threonine-protein kinase</keyword>
<evidence type="ECO:0000256" key="6">
    <source>
        <dbReference type="ARBA" id="ARBA00022777"/>
    </source>
</evidence>
<evidence type="ECO:0000259" key="13">
    <source>
        <dbReference type="PROSITE" id="PS50011"/>
    </source>
</evidence>
<reference evidence="15 16" key="1">
    <citation type="submission" date="2023-07" db="EMBL/GenBank/DDBJ databases">
        <title>Sequencing the genomes of 1000 actinobacteria strains.</title>
        <authorList>
            <person name="Klenk H.-P."/>
        </authorList>
    </citation>
    <scope>NUCLEOTIDE SEQUENCE [LARGE SCALE GENOMIC DNA]</scope>
    <source>
        <strain evidence="15 16">DSM 15539</strain>
    </source>
</reference>
<dbReference type="EC" id="2.7.11.1" evidence="1"/>
<evidence type="ECO:0000256" key="1">
    <source>
        <dbReference type="ARBA" id="ARBA00012513"/>
    </source>
</evidence>
<dbReference type="InterPro" id="IPR011009">
    <property type="entry name" value="Kinase-like_dom_sf"/>
</dbReference>
<gene>
    <name evidence="15" type="ORF">J2S36_001087</name>
</gene>
<keyword evidence="4" id="KW-0677">Repeat</keyword>
<comment type="caution">
    <text evidence="15">The sequence shown here is derived from an EMBL/GenBank/DDBJ whole genome shotgun (WGS) entry which is preliminary data.</text>
</comment>
<name>A0ABU1T2M0_9ACTO</name>
<dbReference type="SMART" id="SM00740">
    <property type="entry name" value="PASTA"/>
    <property type="match status" value="3"/>
</dbReference>
<keyword evidence="12" id="KW-0472">Membrane</keyword>
<dbReference type="Pfam" id="PF00069">
    <property type="entry name" value="Pkinase"/>
    <property type="match status" value="1"/>
</dbReference>
<dbReference type="Gene3D" id="3.30.200.20">
    <property type="entry name" value="Phosphorylase Kinase, domain 1"/>
    <property type="match status" value="1"/>
</dbReference>
<feature type="compositionally biased region" description="Gly residues" evidence="11">
    <location>
        <begin position="622"/>
        <end position="643"/>
    </location>
</feature>
<feature type="compositionally biased region" description="Low complexity" evidence="11">
    <location>
        <begin position="609"/>
        <end position="621"/>
    </location>
</feature>
<dbReference type="PROSITE" id="PS00108">
    <property type="entry name" value="PROTEIN_KINASE_ST"/>
    <property type="match status" value="1"/>
</dbReference>
<dbReference type="PANTHER" id="PTHR43289">
    <property type="entry name" value="MITOGEN-ACTIVATED PROTEIN KINASE KINASE KINASE 20-RELATED"/>
    <property type="match status" value="1"/>
</dbReference>
<evidence type="ECO:0000256" key="3">
    <source>
        <dbReference type="ARBA" id="ARBA00022679"/>
    </source>
</evidence>
<feature type="binding site" evidence="10">
    <location>
        <position position="41"/>
    </location>
    <ligand>
        <name>ATP</name>
        <dbReference type="ChEBI" id="CHEBI:30616"/>
    </ligand>
</feature>
<dbReference type="CDD" id="cd14014">
    <property type="entry name" value="STKc_PknB_like"/>
    <property type="match status" value="1"/>
</dbReference>
<keyword evidence="7 10" id="KW-0067">ATP-binding</keyword>
<dbReference type="Gene3D" id="3.30.10.20">
    <property type="match status" value="3"/>
</dbReference>
<keyword evidence="12" id="KW-0812">Transmembrane</keyword>
<comment type="catalytic activity">
    <reaction evidence="9">
        <text>L-seryl-[protein] + ATP = O-phospho-L-seryl-[protein] + ADP + H(+)</text>
        <dbReference type="Rhea" id="RHEA:17989"/>
        <dbReference type="Rhea" id="RHEA-COMP:9863"/>
        <dbReference type="Rhea" id="RHEA-COMP:11604"/>
        <dbReference type="ChEBI" id="CHEBI:15378"/>
        <dbReference type="ChEBI" id="CHEBI:29999"/>
        <dbReference type="ChEBI" id="CHEBI:30616"/>
        <dbReference type="ChEBI" id="CHEBI:83421"/>
        <dbReference type="ChEBI" id="CHEBI:456216"/>
        <dbReference type="EC" id="2.7.11.1"/>
    </reaction>
</comment>
<dbReference type="EMBL" id="JAVDUJ010000001">
    <property type="protein sequence ID" value="MDR6939544.1"/>
    <property type="molecule type" value="Genomic_DNA"/>
</dbReference>
<feature type="compositionally biased region" description="Pro residues" evidence="11">
    <location>
        <begin position="593"/>
        <end position="602"/>
    </location>
</feature>
<evidence type="ECO:0000256" key="9">
    <source>
        <dbReference type="ARBA" id="ARBA00048679"/>
    </source>
</evidence>
<dbReference type="NCBIfam" id="NF033483">
    <property type="entry name" value="PknB_PASTA_kin"/>
    <property type="match status" value="1"/>
</dbReference>
<dbReference type="PROSITE" id="PS51178">
    <property type="entry name" value="PASTA"/>
    <property type="match status" value="3"/>
</dbReference>
<organism evidence="15 16">
    <name type="scientific">Arcanobacterium hippocoleae</name>
    <dbReference type="NCBI Taxonomy" id="149017"/>
    <lineage>
        <taxon>Bacteria</taxon>
        <taxon>Bacillati</taxon>
        <taxon>Actinomycetota</taxon>
        <taxon>Actinomycetes</taxon>
        <taxon>Actinomycetales</taxon>
        <taxon>Actinomycetaceae</taxon>
        <taxon>Arcanobacterium</taxon>
    </lineage>
</organism>
<keyword evidence="5 10" id="KW-0547">Nucleotide-binding</keyword>
<sequence>MTDIPKLLGLRYEVGDLIGRGGMAQVHIGYDTRLSRTVAIKVLRSDLASDPTFVARFRREAQSAAALNHPSIVAVYDTGEEKVLNQLGKSVPLPYIVMEYVRGRTVAKLLSSGEALPIKEAVEIIVGVLSALEYSHHEGIVHRDIKPGNIMLTKDGKVKVMDFGIARAVADSAATMTSTNSVVGTAQYLSPEQARGEVVDARSDLYSAGCLLYELLTGRPPFQGDSAVSVAYQHVSEAPKPASTIASDIPNALDRVVMKSLAKRREDRYQDAAQMRSDLLSVIRGEDIDAPSISAWQTRVMPHRTPPRPSDMVTQVAPGAALSAPPTTSIFPGSPISDPNTLSGNTQNSLSPVQVEQKSRAGLWAFLIFLVIAAIGTTLWFTFAQNSAVEKAVVAVPNLKDSNQVRARQLLEDAGLVFVQGEPVEDPKIPAGLFVSSDPKVGAEVKRGTEVTVHFSSGAGEVAIPDLTSGNVTEEAAIRQLKALGLEIGTVKRDDHAGTAEGIVFATEPSAGSKVSRGSAVQLIVASGEVSLPNLVGKTLENAQNELNQLKLNFDSNREHNEAPQGTVLRQEPLAGKVPYNTRITLVISDGPQPAPQVPSSPNPESEDNPNNNSGENSSGSGNNGGYDGTGNGTGAGGNNSTP</sequence>
<evidence type="ECO:0000256" key="5">
    <source>
        <dbReference type="ARBA" id="ARBA00022741"/>
    </source>
</evidence>